<evidence type="ECO:0000256" key="14">
    <source>
        <dbReference type="SAM" id="Phobius"/>
    </source>
</evidence>
<dbReference type="PANTHER" id="PTHR47735">
    <property type="entry name" value="POTASSIUM VOLTAGE-GATED CHANNEL SUBFAMILY KQT MEMBER 4"/>
    <property type="match status" value="1"/>
</dbReference>
<evidence type="ECO:0000256" key="4">
    <source>
        <dbReference type="ARBA" id="ARBA00022538"/>
    </source>
</evidence>
<dbReference type="PANTHER" id="PTHR47735:SF9">
    <property type="entry name" value="POTASSIUM VOLTAGE-GATED CHANNEL SUBFAMILY KQT MEMBER 4-LIKE ISOFORM X1"/>
    <property type="match status" value="1"/>
</dbReference>
<feature type="transmembrane region" description="Helical" evidence="14">
    <location>
        <begin position="177"/>
        <end position="198"/>
    </location>
</feature>
<evidence type="ECO:0000256" key="9">
    <source>
        <dbReference type="ARBA" id="ARBA00023065"/>
    </source>
</evidence>
<keyword evidence="6" id="KW-0851">Voltage-gated channel</keyword>
<keyword evidence="17" id="KW-1185">Reference proteome</keyword>
<feature type="region of interest" description="Disordered" evidence="13">
    <location>
        <begin position="656"/>
        <end position="702"/>
    </location>
</feature>
<reference evidence="18" key="1">
    <citation type="submission" date="2025-08" db="UniProtKB">
        <authorList>
            <consortium name="RefSeq"/>
        </authorList>
    </citation>
    <scope>IDENTIFICATION</scope>
    <source>
        <tissue evidence="18">Total insect</tissue>
    </source>
</reference>
<evidence type="ECO:0000313" key="18">
    <source>
        <dbReference type="RefSeq" id="XP_034253069.1"/>
    </source>
</evidence>
<keyword evidence="4" id="KW-0633">Potassium transport</keyword>
<feature type="region of interest" description="Disordered" evidence="13">
    <location>
        <begin position="575"/>
        <end position="595"/>
    </location>
</feature>
<dbReference type="FunFam" id="1.10.287.70:FF:000016">
    <property type="entry name" value="Putative potassium voltage-gated channel subfamily KQT member 2"/>
    <property type="match status" value="1"/>
</dbReference>
<dbReference type="SUPFAM" id="SSF81324">
    <property type="entry name" value="Voltage-gated potassium channels"/>
    <property type="match status" value="1"/>
</dbReference>
<evidence type="ECO:0000256" key="6">
    <source>
        <dbReference type="ARBA" id="ARBA00022882"/>
    </source>
</evidence>
<keyword evidence="5 14" id="KW-0812">Transmembrane</keyword>
<dbReference type="GeneID" id="117652337"/>
<evidence type="ECO:0000256" key="3">
    <source>
        <dbReference type="ARBA" id="ARBA00022475"/>
    </source>
</evidence>
<name>A0A6P9A706_THRPL</name>
<feature type="compositionally biased region" description="Polar residues" evidence="13">
    <location>
        <begin position="582"/>
        <end position="593"/>
    </location>
</feature>
<dbReference type="PRINTS" id="PR00169">
    <property type="entry name" value="KCHANNEL"/>
</dbReference>
<sequence>MSLLGKPLNYRANTRRDARYRRLQSRVYNFLERPRGLPSIFYHIVVFCVVFTCLVLSVFSTIDTYVEIASDILLKTEMVVVIWFVIEFILRLWSSGCRSIYQGGCGRLKFLRRPFCIIDIITILASLVVLSMGSSGQVLTALRGLRFFQILRMVRMDRRGGTWKLLGSVVYAHRQELITTLYIGFLGLIFASFLVYLVEKEAGNKGFENFADALWWGVITLCTVGYGDAVPSTWQGKVIASFCALLGISFFALPAGILGSGLALKVQQQQRQKHMIRRRQPAAKLIQSLWRCYAADEHSMSTATWKIHQIPLPSPPSIKAQEGSEKAGPGNLKKMQSQSSSSSLVFKHNASFVSRLPTIRRHKSTSFHHSPSIAKTGASNPRGFAEFNTSVENLDEDEEPRFVQLTNQHKGAIRAIRKIKYFVARRKFREALKPYDVKDVIEQYSAGHIDLLGRVKNVQMRLDQILGRQGSKAKDVYASKISLASRVVKVERQVDDIEAKLTELIEMYSEDRKRLQALPLPPGSGDTPSIASLPSTPPTHAHHHHAANHIRNFQRSGYNASEPATPVDKLFGDSPPSARALAQQQGHSSNGQYTAYGPGCGPGYLPLGTSRGTTPARALVRESSDLSLRKKKVTLHSIPSLDRGGSVKGDVVIVVPSQDEAEQRASPPRTAGSIGRESTSSTPPWEDYSRYGDDNDNEDSLGASEDTALLRSAAAGTEIIVTPMSPAVSSNDLTRMDTQDDEMSGSMIIPSSKMDLLKPDVLMNEDV</sequence>
<comment type="subcellular location">
    <subcellularLocation>
        <location evidence="1">Cell membrane</location>
        <topology evidence="1">Multi-pass membrane protein</topology>
    </subcellularLocation>
</comment>
<dbReference type="FunFam" id="1.20.120.350:FF:000017">
    <property type="entry name" value="potassium voltage-gated channel subfamily KQT member 1"/>
    <property type="match status" value="1"/>
</dbReference>
<dbReference type="InterPro" id="IPR003937">
    <property type="entry name" value="K_chnl_volt-dep_KCNQ"/>
</dbReference>
<dbReference type="Pfam" id="PF00520">
    <property type="entry name" value="Ion_trans"/>
    <property type="match status" value="1"/>
</dbReference>
<evidence type="ECO:0000259" key="15">
    <source>
        <dbReference type="Pfam" id="PF00520"/>
    </source>
</evidence>
<protein>
    <submittedName>
        <fullName evidence="18">Potassium voltage-gated channel subfamily KQT member 1-like isoform X6</fullName>
    </submittedName>
</protein>
<feature type="transmembrane region" description="Helical" evidence="14">
    <location>
        <begin position="239"/>
        <end position="264"/>
    </location>
</feature>
<keyword evidence="9" id="KW-0406">Ion transport</keyword>
<feature type="region of interest" description="Disordered" evidence="13">
    <location>
        <begin position="726"/>
        <end position="751"/>
    </location>
</feature>
<evidence type="ECO:0000256" key="8">
    <source>
        <dbReference type="ARBA" id="ARBA00022989"/>
    </source>
</evidence>
<dbReference type="RefSeq" id="XP_034253069.1">
    <property type="nucleotide sequence ID" value="XM_034397178.1"/>
</dbReference>
<evidence type="ECO:0000256" key="1">
    <source>
        <dbReference type="ARBA" id="ARBA00004651"/>
    </source>
</evidence>
<dbReference type="Proteomes" id="UP000515158">
    <property type="component" value="Unplaced"/>
</dbReference>
<keyword evidence="7" id="KW-0630">Potassium</keyword>
<keyword evidence="10 14" id="KW-0472">Membrane</keyword>
<dbReference type="Pfam" id="PF03520">
    <property type="entry name" value="KCNQ_channel"/>
    <property type="match status" value="1"/>
</dbReference>
<feature type="transmembrane region" description="Helical" evidence="14">
    <location>
        <begin position="210"/>
        <end position="227"/>
    </location>
</feature>
<comment type="catalytic activity">
    <reaction evidence="12">
        <text>K(+)(in) = K(+)(out)</text>
        <dbReference type="Rhea" id="RHEA:29463"/>
        <dbReference type="ChEBI" id="CHEBI:29103"/>
    </reaction>
</comment>
<keyword evidence="11" id="KW-0407">Ion channel</keyword>
<evidence type="ECO:0000256" key="2">
    <source>
        <dbReference type="ARBA" id="ARBA00022448"/>
    </source>
</evidence>
<keyword evidence="2" id="KW-0813">Transport</keyword>
<evidence type="ECO:0000256" key="5">
    <source>
        <dbReference type="ARBA" id="ARBA00022692"/>
    </source>
</evidence>
<evidence type="ECO:0000256" key="7">
    <source>
        <dbReference type="ARBA" id="ARBA00022958"/>
    </source>
</evidence>
<dbReference type="InterPro" id="IPR013821">
    <property type="entry name" value="K_chnl_volt-dep_KCNQ_C"/>
</dbReference>
<evidence type="ECO:0000256" key="12">
    <source>
        <dbReference type="ARBA" id="ARBA00034430"/>
    </source>
</evidence>
<accession>A0A6P9A706</accession>
<dbReference type="PRINTS" id="PR01459">
    <property type="entry name" value="KCNQCHANNEL"/>
</dbReference>
<dbReference type="OrthoDB" id="8879391at2759"/>
<dbReference type="InterPro" id="IPR027359">
    <property type="entry name" value="Volt_channel_dom_sf"/>
</dbReference>
<feature type="transmembrane region" description="Helical" evidence="14">
    <location>
        <begin position="72"/>
        <end position="93"/>
    </location>
</feature>
<feature type="domain" description="Potassium channel voltage dependent KCNQ C-terminal" evidence="16">
    <location>
        <begin position="403"/>
        <end position="511"/>
    </location>
</feature>
<organism evidence="18">
    <name type="scientific">Thrips palmi</name>
    <name type="common">Melon thrips</name>
    <dbReference type="NCBI Taxonomy" id="161013"/>
    <lineage>
        <taxon>Eukaryota</taxon>
        <taxon>Metazoa</taxon>
        <taxon>Ecdysozoa</taxon>
        <taxon>Arthropoda</taxon>
        <taxon>Hexapoda</taxon>
        <taxon>Insecta</taxon>
        <taxon>Pterygota</taxon>
        <taxon>Neoptera</taxon>
        <taxon>Paraneoptera</taxon>
        <taxon>Thysanoptera</taxon>
        <taxon>Terebrantia</taxon>
        <taxon>Thripoidea</taxon>
        <taxon>Thripidae</taxon>
        <taxon>Thrips</taxon>
    </lineage>
</organism>
<dbReference type="AlphaFoldDB" id="A0A6P9A706"/>
<evidence type="ECO:0000313" key="17">
    <source>
        <dbReference type="Proteomes" id="UP000515158"/>
    </source>
</evidence>
<evidence type="ECO:0000256" key="11">
    <source>
        <dbReference type="ARBA" id="ARBA00023303"/>
    </source>
</evidence>
<dbReference type="Gene3D" id="6.10.140.1910">
    <property type="match status" value="2"/>
</dbReference>
<dbReference type="InterPro" id="IPR005821">
    <property type="entry name" value="Ion_trans_dom"/>
</dbReference>
<dbReference type="Gene3D" id="1.20.120.350">
    <property type="entry name" value="Voltage-gated potassium channels. Chain C"/>
    <property type="match status" value="1"/>
</dbReference>
<gene>
    <name evidence="18" type="primary">LOC117652337</name>
</gene>
<keyword evidence="8 14" id="KW-1133">Transmembrane helix</keyword>
<feature type="region of interest" description="Disordered" evidence="13">
    <location>
        <begin position="518"/>
        <end position="545"/>
    </location>
</feature>
<evidence type="ECO:0000256" key="13">
    <source>
        <dbReference type="SAM" id="MobiDB-lite"/>
    </source>
</evidence>
<evidence type="ECO:0000256" key="10">
    <source>
        <dbReference type="ARBA" id="ARBA00023136"/>
    </source>
</evidence>
<feature type="transmembrane region" description="Helical" evidence="14">
    <location>
        <begin position="40"/>
        <end position="60"/>
    </location>
</feature>
<dbReference type="Gene3D" id="1.10.287.70">
    <property type="match status" value="1"/>
</dbReference>
<feature type="region of interest" description="Disordered" evidence="13">
    <location>
        <begin position="314"/>
        <end position="342"/>
    </location>
</feature>
<proteinExistence type="predicted"/>
<feature type="transmembrane region" description="Helical" evidence="14">
    <location>
        <begin position="114"/>
        <end position="133"/>
    </location>
</feature>
<keyword evidence="3" id="KW-1003">Cell membrane</keyword>
<evidence type="ECO:0000259" key="16">
    <source>
        <dbReference type="Pfam" id="PF03520"/>
    </source>
</evidence>
<feature type="domain" description="Ion transport" evidence="15">
    <location>
        <begin position="40"/>
        <end position="268"/>
    </location>
</feature>
<dbReference type="GO" id="GO:0005249">
    <property type="term" value="F:voltage-gated potassium channel activity"/>
    <property type="evidence" value="ECO:0007669"/>
    <property type="project" value="InterPro"/>
</dbReference>
<dbReference type="GO" id="GO:0008076">
    <property type="term" value="C:voltage-gated potassium channel complex"/>
    <property type="evidence" value="ECO:0007669"/>
    <property type="project" value="TreeGrafter"/>
</dbReference>